<dbReference type="Proteomes" id="UP001463665">
    <property type="component" value="Chromosome"/>
</dbReference>
<accession>A0AAU6WLD7</accession>
<proteinExistence type="predicted"/>
<keyword evidence="2" id="KW-1185">Reference proteome</keyword>
<evidence type="ECO:0000313" key="2">
    <source>
        <dbReference type="Proteomes" id="UP001463665"/>
    </source>
</evidence>
<organism evidence="1 2">
    <name type="scientific">Chryseobacterium endophyticum</name>
    <dbReference type="NCBI Taxonomy" id="1854762"/>
    <lineage>
        <taxon>Bacteria</taxon>
        <taxon>Pseudomonadati</taxon>
        <taxon>Bacteroidota</taxon>
        <taxon>Flavobacteriia</taxon>
        <taxon>Flavobacteriales</taxon>
        <taxon>Weeksellaceae</taxon>
        <taxon>Chryseobacterium group</taxon>
        <taxon>Chryseobacterium</taxon>
    </lineage>
</organism>
<dbReference type="EMBL" id="CP154834">
    <property type="protein sequence ID" value="XAO73408.1"/>
    <property type="molecule type" value="Genomic_DNA"/>
</dbReference>
<gene>
    <name evidence="1" type="ORF">AAFP95_16885</name>
</gene>
<evidence type="ECO:0000313" key="1">
    <source>
        <dbReference type="EMBL" id="XAO73408.1"/>
    </source>
</evidence>
<dbReference type="RefSeq" id="WP_345765907.1">
    <property type="nucleotide sequence ID" value="NZ_CP154834.1"/>
</dbReference>
<protein>
    <submittedName>
        <fullName evidence="1">Uncharacterized protein</fullName>
    </submittedName>
</protein>
<reference evidence="1 2" key="1">
    <citation type="submission" date="2024-04" db="EMBL/GenBank/DDBJ databases">
        <title>Genome sequencing and assembly of rice foliar adapted Chryseobacterium endophyticum OsEnb-ALM-A6.</title>
        <authorList>
            <person name="Kumar S."/>
            <person name="Javed M."/>
            <person name="Chouhan V."/>
            <person name="Charishma K."/>
            <person name="Patel A."/>
            <person name="Kumar M."/>
            <person name="Sahu K.P."/>
            <person name="Kumar A."/>
        </authorList>
    </citation>
    <scope>NUCLEOTIDE SEQUENCE [LARGE SCALE GENOMIC DNA]</scope>
    <source>
        <strain evidence="1 2">OsEnb-ALM-A6</strain>
    </source>
</reference>
<dbReference type="AlphaFoldDB" id="A0AAU6WLD7"/>
<name>A0AAU6WLD7_9FLAO</name>
<sequence length="209" mass="24718">MKSLLVLLFPVYLFSQEQCFDDGEKHYPAGDSFSPTSEMTEFILMNNPKHIKYKENKGNISYEQDETSDEYSPMPQDQKMPEHNNPFTAFQTYFQNQFRYIRFQQAGKSLYAVAVNQFGQWLLEIKDRKPKAYYIGFSKNTYINHIQKDGFIKDNTLFLDGSFIGIKKGIRFDKWTAVKDFLTFEINLDDIKKIPTMTDTMIFLKFWFS</sequence>